<feature type="active site" description="Electrophile" evidence="9">
    <location>
        <position position="96"/>
    </location>
</feature>
<feature type="binding site" evidence="9">
    <location>
        <position position="204"/>
    </location>
    <ligand>
        <name>substrate</name>
    </ligand>
</feature>
<evidence type="ECO:0000256" key="5">
    <source>
        <dbReference type="ARBA" id="ARBA00022432"/>
    </source>
</evidence>
<dbReference type="GO" id="GO:0046166">
    <property type="term" value="P:glyceraldehyde-3-phosphate biosynthetic process"/>
    <property type="evidence" value="ECO:0007669"/>
    <property type="project" value="TreeGrafter"/>
</dbReference>
<comment type="subcellular location">
    <subcellularLocation>
        <location evidence="9 10">Cytoplasm</location>
    </subcellularLocation>
</comment>
<dbReference type="FunFam" id="3.20.20.70:FF:000016">
    <property type="entry name" value="Triosephosphate isomerase"/>
    <property type="match status" value="1"/>
</dbReference>
<sequence>MRKVVIAGNWKMHMTCAEARRYIDDFLPRIQNVPSERDVVLAPPFTALSTVCTATGDSRVLISSQNVHWDDNGAFTGEISAPMLHEHGVSYTIVGHSEPRKYYSEPDEVINHRARGAQAHGLIPILCVGESNSQREENLTEQVIRRQVEQGIEGVDVTNLVIAYEPIWAIGTGKTCACEEANRICELIRRWVGSDDIIILYGGSVKPGNIDEIMAQTHINGVLVGGASLDPVGFARIANYQPLAATAI</sequence>
<dbReference type="UniPathway" id="UPA00109">
    <property type="reaction ID" value="UER00189"/>
</dbReference>
<comment type="pathway">
    <text evidence="1 9 10">Carbohydrate degradation; glycolysis; D-glyceraldehyde 3-phosphate from glycerone phosphate: step 1/1.</text>
</comment>
<comment type="function">
    <text evidence="9">Involved in the gluconeogenesis. Catalyzes stereospecifically the conversion of dihydroxyacetone phosphate (DHAP) to D-glyceraldehyde-3-phosphate (G3P).</text>
</comment>
<dbReference type="InterPro" id="IPR035990">
    <property type="entry name" value="TIM_sf"/>
</dbReference>
<feature type="binding site" evidence="9">
    <location>
        <begin position="9"/>
        <end position="11"/>
    </location>
    <ligand>
        <name>substrate</name>
    </ligand>
</feature>
<reference evidence="11 12" key="1">
    <citation type="journal article" date="2019" name="mSystems">
        <title>Life at home and on the roam: Genomic adaptions reflect the dual lifestyle of an intracellular, facultative symbiont.</title>
        <authorList>
            <person name="Burgsdorf I."/>
        </authorList>
    </citation>
    <scope>NUCLEOTIDE SEQUENCE [LARGE SCALE GENOMIC DNA]</scope>
    <source>
        <strain evidence="11">277cV</strain>
    </source>
</reference>
<dbReference type="EC" id="5.3.1.1" evidence="3 9"/>
<evidence type="ECO:0000256" key="8">
    <source>
        <dbReference type="ARBA" id="ARBA00023235"/>
    </source>
</evidence>
<dbReference type="PANTHER" id="PTHR21139:SF42">
    <property type="entry name" value="TRIOSEPHOSPHATE ISOMERASE"/>
    <property type="match status" value="1"/>
</dbReference>
<dbReference type="CDD" id="cd00311">
    <property type="entry name" value="TIM"/>
    <property type="match status" value="1"/>
</dbReference>
<dbReference type="AlphaFoldDB" id="A0A524RMJ9"/>
<comment type="catalytic activity">
    <reaction evidence="9 10">
        <text>D-glyceraldehyde 3-phosphate = dihydroxyacetone phosphate</text>
        <dbReference type="Rhea" id="RHEA:18585"/>
        <dbReference type="ChEBI" id="CHEBI:57642"/>
        <dbReference type="ChEBI" id="CHEBI:59776"/>
        <dbReference type="EC" id="5.3.1.1"/>
    </reaction>
</comment>
<dbReference type="InterPro" id="IPR020861">
    <property type="entry name" value="Triosephosphate_isomerase_AS"/>
</dbReference>
<feature type="binding site" evidence="9">
    <location>
        <position position="171"/>
    </location>
    <ligand>
        <name>substrate</name>
    </ligand>
</feature>
<dbReference type="GO" id="GO:0006094">
    <property type="term" value="P:gluconeogenesis"/>
    <property type="evidence" value="ECO:0007669"/>
    <property type="project" value="UniProtKB-UniRule"/>
</dbReference>
<comment type="caution">
    <text evidence="11">The sequence shown here is derived from an EMBL/GenBank/DDBJ whole genome shotgun (WGS) entry which is preliminary data.</text>
</comment>
<dbReference type="PROSITE" id="PS00171">
    <property type="entry name" value="TIM_1"/>
    <property type="match status" value="1"/>
</dbReference>
<keyword evidence="7 9" id="KW-0324">Glycolysis</keyword>
<dbReference type="GO" id="GO:0004807">
    <property type="term" value="F:triose-phosphate isomerase activity"/>
    <property type="evidence" value="ECO:0007669"/>
    <property type="project" value="UniProtKB-UniRule"/>
</dbReference>
<evidence type="ECO:0000256" key="2">
    <source>
        <dbReference type="ARBA" id="ARBA00007422"/>
    </source>
</evidence>
<evidence type="ECO:0000313" key="11">
    <source>
        <dbReference type="EMBL" id="TGG91838.1"/>
    </source>
</evidence>
<dbReference type="Gene3D" id="3.20.20.70">
    <property type="entry name" value="Aldolase class I"/>
    <property type="match status" value="1"/>
</dbReference>
<comment type="pathway">
    <text evidence="9 10">Carbohydrate biosynthesis; gluconeogenesis.</text>
</comment>
<feature type="active site" description="Proton acceptor" evidence="9">
    <location>
        <position position="165"/>
    </location>
</feature>
<dbReference type="InterPro" id="IPR013785">
    <property type="entry name" value="Aldolase_TIM"/>
</dbReference>
<feature type="binding site" evidence="9">
    <location>
        <begin position="225"/>
        <end position="226"/>
    </location>
    <ligand>
        <name>substrate</name>
    </ligand>
</feature>
<dbReference type="GO" id="GO:0019563">
    <property type="term" value="P:glycerol catabolic process"/>
    <property type="evidence" value="ECO:0007669"/>
    <property type="project" value="TreeGrafter"/>
</dbReference>
<evidence type="ECO:0000256" key="7">
    <source>
        <dbReference type="ARBA" id="ARBA00023152"/>
    </source>
</evidence>
<protein>
    <recommendedName>
        <fullName evidence="4 9">Triosephosphate isomerase</fullName>
        <shortName evidence="9">TIM</shortName>
        <shortName evidence="9">TPI</shortName>
        <ecNumber evidence="3 9">5.3.1.1</ecNumber>
    </recommendedName>
    <alternativeName>
        <fullName evidence="9">Triose-phosphate isomerase</fullName>
    </alternativeName>
</protein>
<dbReference type="GO" id="GO:0005829">
    <property type="term" value="C:cytosol"/>
    <property type="evidence" value="ECO:0007669"/>
    <property type="project" value="TreeGrafter"/>
</dbReference>
<evidence type="ECO:0000256" key="9">
    <source>
        <dbReference type="HAMAP-Rule" id="MF_00147"/>
    </source>
</evidence>
<evidence type="ECO:0000256" key="6">
    <source>
        <dbReference type="ARBA" id="ARBA00022490"/>
    </source>
</evidence>
<dbReference type="UniPathway" id="UPA00138"/>
<proteinExistence type="inferred from homology"/>
<evidence type="ECO:0000313" key="12">
    <source>
        <dbReference type="Proteomes" id="UP000317990"/>
    </source>
</evidence>
<dbReference type="SUPFAM" id="SSF51351">
    <property type="entry name" value="Triosephosphate isomerase (TIM)"/>
    <property type="match status" value="1"/>
</dbReference>
<dbReference type="InterPro" id="IPR000652">
    <property type="entry name" value="Triosephosphate_isomerase"/>
</dbReference>
<dbReference type="InterPro" id="IPR022896">
    <property type="entry name" value="TrioseP_Isoase_bac/euk"/>
</dbReference>
<name>A0A524RMJ9_9CHRO</name>
<comment type="subunit">
    <text evidence="9 10">Homodimer.</text>
</comment>
<evidence type="ECO:0000256" key="10">
    <source>
        <dbReference type="RuleBase" id="RU363013"/>
    </source>
</evidence>
<accession>A0A524RMJ9</accession>
<organism evidence="11 12">
    <name type="scientific">Aphanocapsa feldmannii 277cV</name>
    <dbReference type="NCBI Taxonomy" id="2507553"/>
    <lineage>
        <taxon>Bacteria</taxon>
        <taxon>Bacillati</taxon>
        <taxon>Cyanobacteriota</taxon>
        <taxon>Cyanophyceae</taxon>
        <taxon>Oscillatoriophycideae</taxon>
        <taxon>Chroococcales</taxon>
        <taxon>Microcystaceae</taxon>
        <taxon>Aphanocapsa</taxon>
    </lineage>
</organism>
<gene>
    <name evidence="9" type="primary">tpiA</name>
    <name evidence="11" type="ORF">ERJ67_07485</name>
</gene>
<evidence type="ECO:0000256" key="3">
    <source>
        <dbReference type="ARBA" id="ARBA00011940"/>
    </source>
</evidence>
<comment type="similarity">
    <text evidence="2 9 10">Belongs to the triosephosphate isomerase family.</text>
</comment>
<dbReference type="NCBIfam" id="TIGR00419">
    <property type="entry name" value="tim"/>
    <property type="match status" value="1"/>
</dbReference>
<dbReference type="Pfam" id="PF00121">
    <property type="entry name" value="TIM"/>
    <property type="match status" value="1"/>
</dbReference>
<dbReference type="GO" id="GO:0006096">
    <property type="term" value="P:glycolytic process"/>
    <property type="evidence" value="ECO:0007669"/>
    <property type="project" value="UniProtKB-UniRule"/>
</dbReference>
<dbReference type="PANTHER" id="PTHR21139">
    <property type="entry name" value="TRIOSEPHOSPHATE ISOMERASE"/>
    <property type="match status" value="1"/>
</dbReference>
<dbReference type="EMBL" id="SRMO01000071">
    <property type="protein sequence ID" value="TGG91838.1"/>
    <property type="molecule type" value="Genomic_DNA"/>
</dbReference>
<dbReference type="Proteomes" id="UP000317990">
    <property type="component" value="Unassembled WGS sequence"/>
</dbReference>
<evidence type="ECO:0000256" key="4">
    <source>
        <dbReference type="ARBA" id="ARBA00019397"/>
    </source>
</evidence>
<evidence type="ECO:0000256" key="1">
    <source>
        <dbReference type="ARBA" id="ARBA00004680"/>
    </source>
</evidence>
<keyword evidence="6 9" id="KW-0963">Cytoplasm</keyword>
<keyword evidence="5 9" id="KW-0312">Gluconeogenesis</keyword>
<dbReference type="PROSITE" id="PS51440">
    <property type="entry name" value="TIM_2"/>
    <property type="match status" value="1"/>
</dbReference>
<dbReference type="HAMAP" id="MF_00147_B">
    <property type="entry name" value="TIM_B"/>
    <property type="match status" value="1"/>
</dbReference>
<keyword evidence="8 9" id="KW-0413">Isomerase</keyword>